<reference evidence="1 2" key="1">
    <citation type="submission" date="2015-10" db="EMBL/GenBank/DDBJ databases">
        <title>Draft genome sequence of Streptomyces caeruleatus NRRL B-24802, type strain for the species Streptomyces caeruleatus.</title>
        <authorList>
            <person name="Ruckert C."/>
            <person name="Winkler A."/>
            <person name="Kalinowski J."/>
            <person name="Kampfer P."/>
            <person name="Glaeser S."/>
        </authorList>
    </citation>
    <scope>NUCLEOTIDE SEQUENCE [LARGE SCALE GENOMIC DNA]</scope>
    <source>
        <strain evidence="1 2">NRRL B-24802</strain>
    </source>
</reference>
<organism evidence="1 2">
    <name type="scientific">Streptomyces caeruleatus</name>
    <dbReference type="NCBI Taxonomy" id="661399"/>
    <lineage>
        <taxon>Bacteria</taxon>
        <taxon>Bacillati</taxon>
        <taxon>Actinomycetota</taxon>
        <taxon>Actinomycetes</taxon>
        <taxon>Kitasatosporales</taxon>
        <taxon>Streptomycetaceae</taxon>
        <taxon>Streptomyces</taxon>
    </lineage>
</organism>
<dbReference type="Proteomes" id="UP000053429">
    <property type="component" value="Unassembled WGS sequence"/>
</dbReference>
<dbReference type="STRING" id="661399.AQJ67_33630"/>
<evidence type="ECO:0000313" key="2">
    <source>
        <dbReference type="Proteomes" id="UP000053429"/>
    </source>
</evidence>
<proteinExistence type="predicted"/>
<gene>
    <name evidence="1" type="ORF">AQJ67_33630</name>
</gene>
<protein>
    <submittedName>
        <fullName evidence="1">Uncharacterized protein</fullName>
    </submittedName>
</protein>
<dbReference type="AlphaFoldDB" id="A0A101TPQ3"/>
<comment type="caution">
    <text evidence="1">The sequence shown here is derived from an EMBL/GenBank/DDBJ whole genome shotgun (WGS) entry which is preliminary data.</text>
</comment>
<evidence type="ECO:0000313" key="1">
    <source>
        <dbReference type="EMBL" id="KUN96185.1"/>
    </source>
</evidence>
<keyword evidence="2" id="KW-1185">Reference proteome</keyword>
<accession>A0A101TPQ3</accession>
<dbReference type="RefSeq" id="WP_159058876.1">
    <property type="nucleotide sequence ID" value="NZ_KQ948936.1"/>
</dbReference>
<dbReference type="EMBL" id="LMWY01000044">
    <property type="protein sequence ID" value="KUN96185.1"/>
    <property type="molecule type" value="Genomic_DNA"/>
</dbReference>
<name>A0A101TPQ3_9ACTN</name>
<sequence>METYAMRGAARKTTGHYRRPGTQELYCGRLAGGRNWIFAAVRGWHLCKRCVRAEARDRAEAEAVAAQWRTEAEVEAVEPAGMLRTPSPWRPRRPEQLTLDGVPHAPEQVALFAA</sequence>
<dbReference type="OrthoDB" id="4337652at2"/>